<organism evidence="1 2">
    <name type="scientific">Rickenella mellea</name>
    <dbReference type="NCBI Taxonomy" id="50990"/>
    <lineage>
        <taxon>Eukaryota</taxon>
        <taxon>Fungi</taxon>
        <taxon>Dikarya</taxon>
        <taxon>Basidiomycota</taxon>
        <taxon>Agaricomycotina</taxon>
        <taxon>Agaricomycetes</taxon>
        <taxon>Hymenochaetales</taxon>
        <taxon>Rickenellaceae</taxon>
        <taxon>Rickenella</taxon>
    </lineage>
</organism>
<gene>
    <name evidence="1" type="ORF">BD410DRAFT_515740</name>
</gene>
<dbReference type="VEuPathDB" id="FungiDB:BD410DRAFT_515740"/>
<dbReference type="EMBL" id="ML170214">
    <property type="protein sequence ID" value="TDL17928.1"/>
    <property type="molecule type" value="Genomic_DNA"/>
</dbReference>
<keyword evidence="2" id="KW-1185">Reference proteome</keyword>
<reference evidence="1 2" key="1">
    <citation type="submission" date="2018-06" db="EMBL/GenBank/DDBJ databases">
        <title>A transcriptomic atlas of mushroom development highlights an independent origin of complex multicellularity.</title>
        <authorList>
            <consortium name="DOE Joint Genome Institute"/>
            <person name="Krizsan K."/>
            <person name="Almasi E."/>
            <person name="Merenyi Z."/>
            <person name="Sahu N."/>
            <person name="Viragh M."/>
            <person name="Koszo T."/>
            <person name="Mondo S."/>
            <person name="Kiss B."/>
            <person name="Balint B."/>
            <person name="Kues U."/>
            <person name="Barry K."/>
            <person name="Hegedus J.C."/>
            <person name="Henrissat B."/>
            <person name="Johnson J."/>
            <person name="Lipzen A."/>
            <person name="Ohm R."/>
            <person name="Nagy I."/>
            <person name="Pangilinan J."/>
            <person name="Yan J."/>
            <person name="Xiong Y."/>
            <person name="Grigoriev I.V."/>
            <person name="Hibbett D.S."/>
            <person name="Nagy L.G."/>
        </authorList>
    </citation>
    <scope>NUCLEOTIDE SEQUENCE [LARGE SCALE GENOMIC DNA]</scope>
    <source>
        <strain evidence="1 2">SZMC22713</strain>
    </source>
</reference>
<accession>A0A4Y7PS58</accession>
<name>A0A4Y7PS58_9AGAM</name>
<proteinExistence type="predicted"/>
<protein>
    <submittedName>
        <fullName evidence="1">Uncharacterized protein</fullName>
    </submittedName>
</protein>
<dbReference type="AlphaFoldDB" id="A0A4Y7PS58"/>
<evidence type="ECO:0000313" key="1">
    <source>
        <dbReference type="EMBL" id="TDL17928.1"/>
    </source>
</evidence>
<dbReference type="Proteomes" id="UP000294933">
    <property type="component" value="Unassembled WGS sequence"/>
</dbReference>
<evidence type="ECO:0000313" key="2">
    <source>
        <dbReference type="Proteomes" id="UP000294933"/>
    </source>
</evidence>
<sequence>MELASRPEVLTLSADILKSIESNALQLSSSFEALTSTSGKVRTALQNITLATYNSISKAARQGVDIIGRRYFWDALWSNNKISADYHVIAWYSEPDKDGTISEFRWRGGAITTSLVSTRQFWVNISYAARNRYKRSACISLAAIDSFIRHLEDGGEESGTGRFILVEDFDESTFELGPRVI</sequence>